<keyword evidence="9" id="KW-1185">Reference proteome</keyword>
<evidence type="ECO:0000256" key="1">
    <source>
        <dbReference type="ARBA" id="ARBA00022734"/>
    </source>
</evidence>
<dbReference type="InterPro" id="IPR016186">
    <property type="entry name" value="C-type_lectin-like/link_sf"/>
</dbReference>
<evidence type="ECO:0000256" key="4">
    <source>
        <dbReference type="SAM" id="Coils"/>
    </source>
</evidence>
<feature type="domain" description="C-type lectin" evidence="7">
    <location>
        <begin position="153"/>
        <end position="227"/>
    </location>
</feature>
<dbReference type="SMART" id="SM00034">
    <property type="entry name" value="CLECT"/>
    <property type="match status" value="1"/>
</dbReference>
<dbReference type="SUPFAM" id="SSF56436">
    <property type="entry name" value="C-type lectin-like"/>
    <property type="match status" value="1"/>
</dbReference>
<evidence type="ECO:0000256" key="5">
    <source>
        <dbReference type="SAM" id="MobiDB-lite"/>
    </source>
</evidence>
<dbReference type="Pfam" id="PF00059">
    <property type="entry name" value="Lectin_C"/>
    <property type="match status" value="1"/>
</dbReference>
<dbReference type="Gene3D" id="3.10.100.10">
    <property type="entry name" value="Mannose-Binding Protein A, subunit A"/>
    <property type="match status" value="1"/>
</dbReference>
<keyword evidence="6" id="KW-0472">Membrane</keyword>
<dbReference type="AlphaFoldDB" id="A0AA88TWI1"/>
<evidence type="ECO:0000259" key="7">
    <source>
        <dbReference type="PROSITE" id="PS50041"/>
    </source>
</evidence>
<dbReference type="InterPro" id="IPR001304">
    <property type="entry name" value="C-type_lectin-like"/>
</dbReference>
<evidence type="ECO:0000256" key="6">
    <source>
        <dbReference type="SAM" id="Phobius"/>
    </source>
</evidence>
<keyword evidence="4" id="KW-0175">Coiled coil</keyword>
<evidence type="ECO:0000256" key="2">
    <source>
        <dbReference type="ARBA" id="ARBA00023157"/>
    </source>
</evidence>
<reference evidence="8" key="1">
    <citation type="submission" date="2023-08" db="EMBL/GenBank/DDBJ databases">
        <title>Chromosome-level Genome Assembly of mud carp (Cirrhinus molitorella).</title>
        <authorList>
            <person name="Liu H."/>
        </authorList>
    </citation>
    <scope>NUCLEOTIDE SEQUENCE</scope>
    <source>
        <strain evidence="8">Prfri</strain>
        <tissue evidence="8">Muscle</tissue>
    </source>
</reference>
<feature type="coiled-coil region" evidence="4">
    <location>
        <begin position="115"/>
        <end position="142"/>
    </location>
</feature>
<accession>A0AA88TWI1</accession>
<dbReference type="Proteomes" id="UP001187343">
    <property type="component" value="Unassembled WGS sequence"/>
</dbReference>
<feature type="region of interest" description="Disordered" evidence="5">
    <location>
        <begin position="31"/>
        <end position="50"/>
    </location>
</feature>
<dbReference type="InterPro" id="IPR016187">
    <property type="entry name" value="CTDL_fold"/>
</dbReference>
<comment type="caution">
    <text evidence="8">The sequence shown here is derived from an EMBL/GenBank/DDBJ whole genome shotgun (WGS) entry which is preliminary data.</text>
</comment>
<proteinExistence type="predicted"/>
<sequence length="227" mass="26400">MSMHYGNINMAREDEKGNIYINEDAQNSYDVTTGTQRSETMRQQTPRHTGDSLSASIYRAAKVCLVLLCVALLTAVIVLCVHIKTKSTNHKQVTNQLLSNITNLTEETHQLLTDKTNLINERDGLMSKNNELLKERDALRRVFFPEYNGWHYHQYSFYYFSSEKKNWTESRRYCTERGADLIIINNKEEQDFVRKKVSCGTHIWIGLTDSDEEGTWKWVDGSTPTFW</sequence>
<dbReference type="InterPro" id="IPR033989">
    <property type="entry name" value="CD209-like_CTLD"/>
</dbReference>
<keyword evidence="3" id="KW-0325">Glycoprotein</keyword>
<protein>
    <recommendedName>
        <fullName evidence="7">C-type lectin domain-containing protein</fullName>
    </recommendedName>
</protein>
<keyword evidence="6" id="KW-1133">Transmembrane helix</keyword>
<evidence type="ECO:0000256" key="3">
    <source>
        <dbReference type="ARBA" id="ARBA00023180"/>
    </source>
</evidence>
<evidence type="ECO:0000313" key="8">
    <source>
        <dbReference type="EMBL" id="KAK2915682.1"/>
    </source>
</evidence>
<dbReference type="GO" id="GO:0030246">
    <property type="term" value="F:carbohydrate binding"/>
    <property type="evidence" value="ECO:0007669"/>
    <property type="project" value="UniProtKB-KW"/>
</dbReference>
<name>A0AA88TWI1_9TELE</name>
<keyword evidence="1" id="KW-0430">Lectin</keyword>
<gene>
    <name evidence="8" type="ORF">Q8A67_000056</name>
</gene>
<dbReference type="EMBL" id="JAUYZG010000001">
    <property type="protein sequence ID" value="KAK2915682.1"/>
    <property type="molecule type" value="Genomic_DNA"/>
</dbReference>
<keyword evidence="2" id="KW-1015">Disulfide bond</keyword>
<dbReference type="PANTHER" id="PTHR46490:SF6">
    <property type="entry name" value="ASIALOGLYCOPROTEIN RECEPTOR 1-LIKE-RELATED"/>
    <property type="match status" value="1"/>
</dbReference>
<evidence type="ECO:0000313" key="9">
    <source>
        <dbReference type="Proteomes" id="UP001187343"/>
    </source>
</evidence>
<feature type="transmembrane region" description="Helical" evidence="6">
    <location>
        <begin position="60"/>
        <end position="81"/>
    </location>
</feature>
<dbReference type="PROSITE" id="PS50041">
    <property type="entry name" value="C_TYPE_LECTIN_2"/>
    <property type="match status" value="1"/>
</dbReference>
<dbReference type="InterPro" id="IPR052309">
    <property type="entry name" value="C-type_Lectin_Domain_Fam1"/>
</dbReference>
<dbReference type="PANTHER" id="PTHR46490">
    <property type="entry name" value="C-TYPE LECTIN DOMAIN FAMILY 12 MEMBER A-RELATED"/>
    <property type="match status" value="1"/>
</dbReference>
<dbReference type="Gene3D" id="1.20.5.400">
    <property type="match status" value="1"/>
</dbReference>
<organism evidence="8 9">
    <name type="scientific">Cirrhinus molitorella</name>
    <name type="common">mud carp</name>
    <dbReference type="NCBI Taxonomy" id="172907"/>
    <lineage>
        <taxon>Eukaryota</taxon>
        <taxon>Metazoa</taxon>
        <taxon>Chordata</taxon>
        <taxon>Craniata</taxon>
        <taxon>Vertebrata</taxon>
        <taxon>Euteleostomi</taxon>
        <taxon>Actinopterygii</taxon>
        <taxon>Neopterygii</taxon>
        <taxon>Teleostei</taxon>
        <taxon>Ostariophysi</taxon>
        <taxon>Cypriniformes</taxon>
        <taxon>Cyprinidae</taxon>
        <taxon>Labeoninae</taxon>
        <taxon>Labeonini</taxon>
        <taxon>Cirrhinus</taxon>
    </lineage>
</organism>
<dbReference type="CDD" id="cd03590">
    <property type="entry name" value="CLECT_DC-SIGN_like"/>
    <property type="match status" value="1"/>
</dbReference>
<keyword evidence="6" id="KW-0812">Transmembrane</keyword>